<dbReference type="AlphaFoldDB" id="A0AB73Q2M8"/>
<proteinExistence type="predicted"/>
<evidence type="ECO:0000313" key="1">
    <source>
        <dbReference type="EMBL" id="OVZ80073.1"/>
    </source>
</evidence>
<keyword evidence="2" id="KW-1185">Reference proteome</keyword>
<organism evidence="1 2">
    <name type="scientific">Yersinia kristensenii</name>
    <dbReference type="NCBI Taxonomy" id="28152"/>
    <lineage>
        <taxon>Bacteria</taxon>
        <taxon>Pseudomonadati</taxon>
        <taxon>Pseudomonadota</taxon>
        <taxon>Gammaproteobacteria</taxon>
        <taxon>Enterobacterales</taxon>
        <taxon>Yersiniaceae</taxon>
        <taxon>Yersinia</taxon>
    </lineage>
</organism>
<gene>
    <name evidence="1" type="ORF">CBW52_13090</name>
</gene>
<dbReference type="Proteomes" id="UP000195840">
    <property type="component" value="Unassembled WGS sequence"/>
</dbReference>
<sequence>MCGIKPFMHNAFIYHSSESKKKTVISAEDHAAIAPFYGAASLIVLRSRILRINSRFEERLPG</sequence>
<protein>
    <submittedName>
        <fullName evidence="1">Uncharacterized protein</fullName>
    </submittedName>
</protein>
<accession>A0AB73Q2M8</accession>
<evidence type="ECO:0000313" key="2">
    <source>
        <dbReference type="Proteomes" id="UP000195840"/>
    </source>
</evidence>
<comment type="caution">
    <text evidence="1">The sequence shown here is derived from an EMBL/GenBank/DDBJ whole genome shotgun (WGS) entry which is preliminary data.</text>
</comment>
<dbReference type="EMBL" id="NHOG01000014">
    <property type="protein sequence ID" value="OVZ80073.1"/>
    <property type="molecule type" value="Genomic_DNA"/>
</dbReference>
<name>A0AB73Q2M8_YERKR</name>
<reference evidence="1 2" key="1">
    <citation type="submission" date="2017-05" db="EMBL/GenBank/DDBJ databases">
        <title>Whole genome sequencing of Yersinia kristensenii.</title>
        <authorList>
            <person name="Campioni F."/>
        </authorList>
    </citation>
    <scope>NUCLEOTIDE SEQUENCE [LARGE SCALE GENOMIC DNA]</scope>
    <source>
        <strain evidence="1 2">CFSAN060538</strain>
    </source>
</reference>